<keyword evidence="3" id="KW-1185">Reference proteome</keyword>
<evidence type="ECO:0000313" key="3">
    <source>
        <dbReference type="Proteomes" id="UP000007151"/>
    </source>
</evidence>
<dbReference type="EMBL" id="AGBW02013342">
    <property type="protein sequence ID" value="OWR43576.1"/>
    <property type="molecule type" value="Genomic_DNA"/>
</dbReference>
<name>A0A212EQ23_DANPL</name>
<dbReference type="InParanoid" id="A0A212EQ23"/>
<proteinExistence type="predicted"/>
<dbReference type="KEGG" id="dpl:KGM_208112"/>
<dbReference type="AlphaFoldDB" id="A0A212EQ23"/>
<sequence>MLNIGRREASHLVERGQGSPPPPPRTTSPASRAATHACNYNAAPLFASENASSAAMHSDVISNELAKQLARHVRISRHCVGAILRLETTTYA</sequence>
<feature type="region of interest" description="Disordered" evidence="1">
    <location>
        <begin position="1"/>
        <end position="34"/>
    </location>
</feature>
<comment type="caution">
    <text evidence="2">The sequence shown here is derived from an EMBL/GenBank/DDBJ whole genome shotgun (WGS) entry which is preliminary data.</text>
</comment>
<reference evidence="2 3" key="1">
    <citation type="journal article" date="2011" name="Cell">
        <title>The monarch butterfly genome yields insights into long-distance migration.</title>
        <authorList>
            <person name="Zhan S."/>
            <person name="Merlin C."/>
            <person name="Boore J.L."/>
            <person name="Reppert S.M."/>
        </authorList>
    </citation>
    <scope>NUCLEOTIDE SEQUENCE [LARGE SCALE GENOMIC DNA]</scope>
    <source>
        <strain evidence="2">F-2</strain>
    </source>
</reference>
<gene>
    <name evidence="2" type="ORF">KGM_208112</name>
</gene>
<protein>
    <submittedName>
        <fullName evidence="2">Uncharacterized protein</fullName>
    </submittedName>
</protein>
<dbReference type="Proteomes" id="UP000007151">
    <property type="component" value="Unassembled WGS sequence"/>
</dbReference>
<evidence type="ECO:0000313" key="2">
    <source>
        <dbReference type="EMBL" id="OWR43576.1"/>
    </source>
</evidence>
<organism evidence="2 3">
    <name type="scientific">Danaus plexippus plexippus</name>
    <dbReference type="NCBI Taxonomy" id="278856"/>
    <lineage>
        <taxon>Eukaryota</taxon>
        <taxon>Metazoa</taxon>
        <taxon>Ecdysozoa</taxon>
        <taxon>Arthropoda</taxon>
        <taxon>Hexapoda</taxon>
        <taxon>Insecta</taxon>
        <taxon>Pterygota</taxon>
        <taxon>Neoptera</taxon>
        <taxon>Endopterygota</taxon>
        <taxon>Lepidoptera</taxon>
        <taxon>Glossata</taxon>
        <taxon>Ditrysia</taxon>
        <taxon>Papilionoidea</taxon>
        <taxon>Nymphalidae</taxon>
        <taxon>Danainae</taxon>
        <taxon>Danaini</taxon>
        <taxon>Danaina</taxon>
        <taxon>Danaus</taxon>
        <taxon>Danaus</taxon>
    </lineage>
</organism>
<feature type="compositionally biased region" description="Basic and acidic residues" evidence="1">
    <location>
        <begin position="1"/>
        <end position="14"/>
    </location>
</feature>
<accession>A0A212EQ23</accession>
<evidence type="ECO:0000256" key="1">
    <source>
        <dbReference type="SAM" id="MobiDB-lite"/>
    </source>
</evidence>